<dbReference type="EMBL" id="CAJNON010000053">
    <property type="protein sequence ID" value="CAF0878767.1"/>
    <property type="molecule type" value="Genomic_DNA"/>
</dbReference>
<dbReference type="EMBL" id="CAJOAY010001725">
    <property type="protein sequence ID" value="CAF3879167.1"/>
    <property type="molecule type" value="Genomic_DNA"/>
</dbReference>
<evidence type="ECO:0000313" key="1">
    <source>
        <dbReference type="EMBL" id="CAF0878767.1"/>
    </source>
</evidence>
<name>A0A813Y606_9BILA</name>
<organism evidence="1 3">
    <name type="scientific">Adineta steineri</name>
    <dbReference type="NCBI Taxonomy" id="433720"/>
    <lineage>
        <taxon>Eukaryota</taxon>
        <taxon>Metazoa</taxon>
        <taxon>Spiralia</taxon>
        <taxon>Gnathifera</taxon>
        <taxon>Rotifera</taxon>
        <taxon>Eurotatoria</taxon>
        <taxon>Bdelloidea</taxon>
        <taxon>Adinetida</taxon>
        <taxon>Adinetidae</taxon>
        <taxon>Adineta</taxon>
    </lineage>
</organism>
<accession>A0A813Y606</accession>
<dbReference type="OrthoDB" id="9997092at2759"/>
<proteinExistence type="predicted"/>
<dbReference type="Proteomes" id="UP000663881">
    <property type="component" value="Unassembled WGS sequence"/>
</dbReference>
<reference evidence="1" key="1">
    <citation type="submission" date="2021-02" db="EMBL/GenBank/DDBJ databases">
        <authorList>
            <person name="Nowell W R."/>
        </authorList>
    </citation>
    <scope>NUCLEOTIDE SEQUENCE</scope>
</reference>
<evidence type="ECO:0000313" key="2">
    <source>
        <dbReference type="EMBL" id="CAF3879167.1"/>
    </source>
</evidence>
<dbReference type="AlphaFoldDB" id="A0A813Y606"/>
<evidence type="ECO:0000313" key="3">
    <source>
        <dbReference type="Proteomes" id="UP000663891"/>
    </source>
</evidence>
<sequence>MARRIMNSGLFSMNKNFSIPTFIINRTASSNIAINSLKILGVGAGTKPIEKMQKTLTEKGYNNIKLLGLYNTKESDQKLLAALKKKQWDAVTIGSYVNGFDQAAHYQEEGVSTDRTDILLWFNRVLNLVHESAPKSKIVLLKGPHDFHDAIQRIMGAEQK</sequence>
<comment type="caution">
    <text evidence="1">The sequence shown here is derived from an EMBL/GenBank/DDBJ whole genome shotgun (WGS) entry which is preliminary data.</text>
</comment>
<gene>
    <name evidence="2" type="ORF">OKA104_LOCUS23041</name>
    <name evidence="1" type="ORF">VCS650_LOCUS8128</name>
</gene>
<dbReference type="Proteomes" id="UP000663891">
    <property type="component" value="Unassembled WGS sequence"/>
</dbReference>
<protein>
    <submittedName>
        <fullName evidence="1">Uncharacterized protein</fullName>
    </submittedName>
</protein>